<dbReference type="InterPro" id="IPR050465">
    <property type="entry name" value="UPF0194_transport"/>
</dbReference>
<dbReference type="Gene3D" id="2.40.50.100">
    <property type="match status" value="2"/>
</dbReference>
<evidence type="ECO:0000259" key="5">
    <source>
        <dbReference type="Pfam" id="PF25990"/>
    </source>
</evidence>
<protein>
    <submittedName>
        <fullName evidence="6">Secretion protein HlyD family protein</fullName>
    </submittedName>
</protein>
<dbReference type="InterPro" id="IPR059052">
    <property type="entry name" value="HH_YbhG-like"/>
</dbReference>
<evidence type="ECO:0000313" key="7">
    <source>
        <dbReference type="Proteomes" id="UP000000483"/>
    </source>
</evidence>
<dbReference type="STRING" id="880072.Desac_2859"/>
<dbReference type="PANTHER" id="PTHR32347">
    <property type="entry name" value="EFFLUX SYSTEM COMPONENT YKNX-RELATED"/>
    <property type="match status" value="1"/>
</dbReference>
<dbReference type="Gene3D" id="1.10.287.470">
    <property type="entry name" value="Helix hairpin bin"/>
    <property type="match status" value="2"/>
</dbReference>
<dbReference type="InterPro" id="IPR058636">
    <property type="entry name" value="Beta-barrel_YknX"/>
</dbReference>
<evidence type="ECO:0000259" key="4">
    <source>
        <dbReference type="Pfam" id="PF25881"/>
    </source>
</evidence>
<dbReference type="HOGENOM" id="CLU_018816_6_3_7"/>
<dbReference type="RefSeq" id="WP_013707768.1">
    <property type="nucleotide sequence ID" value="NC_015388.1"/>
</dbReference>
<accession>F2NIW5</accession>
<name>F2NIW5_DESAR</name>
<dbReference type="Proteomes" id="UP000000483">
    <property type="component" value="Chromosome"/>
</dbReference>
<dbReference type="GO" id="GO:0042597">
    <property type="term" value="C:periplasmic space"/>
    <property type="evidence" value="ECO:0007669"/>
    <property type="project" value="UniProtKB-SubCell"/>
</dbReference>
<dbReference type="AlphaFoldDB" id="F2NIW5"/>
<evidence type="ECO:0000313" key="6">
    <source>
        <dbReference type="EMBL" id="AEB10659.1"/>
    </source>
</evidence>
<dbReference type="KEGG" id="dao:Desac_2859"/>
<feature type="domain" description="YbhG-like alpha-helical hairpin" evidence="4">
    <location>
        <begin position="76"/>
        <end position="203"/>
    </location>
</feature>
<gene>
    <name evidence="6" type="ordered locus">Desac_2859</name>
</gene>
<evidence type="ECO:0000256" key="3">
    <source>
        <dbReference type="SAM" id="Coils"/>
    </source>
</evidence>
<reference evidence="7" key="2">
    <citation type="submission" date="2011-03" db="EMBL/GenBank/DDBJ databases">
        <title>The complete genome of Desulfobacca acetoxidans DSM 11109.</title>
        <authorList>
            <consortium name="US DOE Joint Genome Institute (JGI-PGF)"/>
            <person name="Lucas S."/>
            <person name="Copeland A."/>
            <person name="Lapidus A."/>
            <person name="Bruce D."/>
            <person name="Goodwin L."/>
            <person name="Pitluck S."/>
            <person name="Peters L."/>
            <person name="Kyrpides N."/>
            <person name="Mavromatis K."/>
            <person name="Ivanova N."/>
            <person name="Ovchinnikova G."/>
            <person name="Teshima H."/>
            <person name="Detter J.C."/>
            <person name="Han C."/>
            <person name="Land M."/>
            <person name="Hauser L."/>
            <person name="Markowitz V."/>
            <person name="Cheng J.-F."/>
            <person name="Hugenholtz P."/>
            <person name="Woyke T."/>
            <person name="Wu D."/>
            <person name="Spring S."/>
            <person name="Schueler E."/>
            <person name="Brambilla E."/>
            <person name="Klenk H.-P."/>
            <person name="Eisen J.A."/>
        </authorList>
    </citation>
    <scope>NUCLEOTIDE SEQUENCE [LARGE SCALE GENOMIC DNA]</scope>
    <source>
        <strain evidence="7">ATCC 700848 / DSM 11109 / ASRB2</strain>
    </source>
</reference>
<dbReference type="eggNOG" id="COG0845">
    <property type="taxonomic scope" value="Bacteria"/>
</dbReference>
<comment type="subcellular location">
    <subcellularLocation>
        <location evidence="1">Cell envelope</location>
    </subcellularLocation>
</comment>
<sequence length="339" mass="37528">MKRTFMAALVALCIILAGVGYWQFWRIHNGPPGQLRLMGHIEATETDLAFKVPGIIAKINFQEGDYLQIGQVVAELDAKDLRDEVAAAEARVGAAQAVLKRFLTGSRVQEIAEARAAVLQAQADLENKRLDNSRMEGLLKRGAVPVSRRDSARAAYLMAEEVLRRAEENYSLVKEGPRKEDIDQAKAELKQAQANLELTQTRLNYATLTAPVNGVVLARPAEPGEVAAIGSIILTTGDLDNVYLEAYIPELDLARVRLGQKAVVTTDSYPDKKYAGWVSFINAKAEFTPKTVETFKERVALVYRTKIRVENPHYELKPGMPAEAVILLEDNHTGARYSR</sequence>
<keyword evidence="2 3" id="KW-0175">Coiled coil</keyword>
<evidence type="ECO:0000256" key="2">
    <source>
        <dbReference type="ARBA" id="ARBA00023054"/>
    </source>
</evidence>
<dbReference type="OrthoDB" id="9778236at2"/>
<dbReference type="SUPFAM" id="SSF111369">
    <property type="entry name" value="HlyD-like secretion proteins"/>
    <property type="match status" value="3"/>
</dbReference>
<dbReference type="Pfam" id="PF25881">
    <property type="entry name" value="HH_YBHG"/>
    <property type="match status" value="1"/>
</dbReference>
<proteinExistence type="predicted"/>
<dbReference type="Pfam" id="PF25990">
    <property type="entry name" value="Beta-barrel_YknX"/>
    <property type="match status" value="1"/>
</dbReference>
<keyword evidence="7" id="KW-1185">Reference proteome</keyword>
<feature type="coiled-coil region" evidence="3">
    <location>
        <begin position="71"/>
        <end position="202"/>
    </location>
</feature>
<reference evidence="6 7" key="1">
    <citation type="journal article" date="2011" name="Stand. Genomic Sci.">
        <title>Complete genome sequence of the acetate-degrading sulfate reducer Desulfobacca acetoxidans type strain (ASRB2).</title>
        <authorList>
            <person name="Goker M."/>
            <person name="Teshima H."/>
            <person name="Lapidus A."/>
            <person name="Nolan M."/>
            <person name="Lucas S."/>
            <person name="Hammon N."/>
            <person name="Deshpande S."/>
            <person name="Cheng J.F."/>
            <person name="Tapia R."/>
            <person name="Han C."/>
            <person name="Goodwin L."/>
            <person name="Pitluck S."/>
            <person name="Huntemann M."/>
            <person name="Liolios K."/>
            <person name="Ivanova N."/>
            <person name="Pagani I."/>
            <person name="Mavromatis K."/>
            <person name="Ovchinikova G."/>
            <person name="Pati A."/>
            <person name="Chen A."/>
            <person name="Palaniappan K."/>
            <person name="Land M."/>
            <person name="Hauser L."/>
            <person name="Brambilla E.M."/>
            <person name="Rohde M."/>
            <person name="Spring S."/>
            <person name="Detter J.C."/>
            <person name="Woyke T."/>
            <person name="Bristow J."/>
            <person name="Eisen J.A."/>
            <person name="Markowitz V."/>
            <person name="Hugenholtz P."/>
            <person name="Kyrpides N.C."/>
            <person name="Klenk H.P."/>
        </authorList>
    </citation>
    <scope>NUCLEOTIDE SEQUENCE [LARGE SCALE GENOMIC DNA]</scope>
    <source>
        <strain evidence="7">ATCC 700848 / DSM 11109 / ASRB2</strain>
    </source>
</reference>
<dbReference type="EMBL" id="CP002629">
    <property type="protein sequence ID" value="AEB10659.1"/>
    <property type="molecule type" value="Genomic_DNA"/>
</dbReference>
<dbReference type="PANTHER" id="PTHR32347:SF29">
    <property type="entry name" value="UPF0194 MEMBRANE PROTEIN YBHG"/>
    <property type="match status" value="1"/>
</dbReference>
<organism evidence="6 7">
    <name type="scientific">Desulfobacca acetoxidans (strain ATCC 700848 / DSM 11109 / ASRB2)</name>
    <dbReference type="NCBI Taxonomy" id="880072"/>
    <lineage>
        <taxon>Bacteria</taxon>
        <taxon>Pseudomonadati</taxon>
        <taxon>Thermodesulfobacteriota</taxon>
        <taxon>Desulfobaccia</taxon>
        <taxon>Desulfobaccales</taxon>
        <taxon>Desulfobaccaceae</taxon>
        <taxon>Desulfobacca</taxon>
    </lineage>
</organism>
<dbReference type="Gene3D" id="2.40.30.170">
    <property type="match status" value="1"/>
</dbReference>
<feature type="domain" description="YknX-like beta-barrel" evidence="5">
    <location>
        <begin position="245"/>
        <end position="321"/>
    </location>
</feature>
<evidence type="ECO:0000256" key="1">
    <source>
        <dbReference type="ARBA" id="ARBA00004196"/>
    </source>
</evidence>